<dbReference type="AlphaFoldDB" id="A0A8H3FL64"/>
<dbReference type="OrthoDB" id="5275938at2759"/>
<reference evidence="1" key="1">
    <citation type="submission" date="2021-03" db="EMBL/GenBank/DDBJ databases">
        <authorList>
            <person name="Tagirdzhanova G."/>
        </authorList>
    </citation>
    <scope>NUCLEOTIDE SEQUENCE</scope>
</reference>
<dbReference type="Gene3D" id="3.30.710.10">
    <property type="entry name" value="Potassium Channel Kv1.1, Chain A"/>
    <property type="match status" value="1"/>
</dbReference>
<dbReference type="InterPro" id="IPR011333">
    <property type="entry name" value="SKP1/BTB/POZ_sf"/>
</dbReference>
<dbReference type="Proteomes" id="UP000664203">
    <property type="component" value="Unassembled WGS sequence"/>
</dbReference>
<evidence type="ECO:0000313" key="1">
    <source>
        <dbReference type="EMBL" id="CAF9924842.1"/>
    </source>
</evidence>
<gene>
    <name evidence="1" type="ORF">ALECFALPRED_002848</name>
</gene>
<evidence type="ECO:0008006" key="3">
    <source>
        <dbReference type="Google" id="ProtNLM"/>
    </source>
</evidence>
<name>A0A8H3FL64_9LECA</name>
<accession>A0A8H3FL64</accession>
<evidence type="ECO:0000313" key="2">
    <source>
        <dbReference type="Proteomes" id="UP000664203"/>
    </source>
</evidence>
<organism evidence="1 2">
    <name type="scientific">Alectoria fallacina</name>
    <dbReference type="NCBI Taxonomy" id="1903189"/>
    <lineage>
        <taxon>Eukaryota</taxon>
        <taxon>Fungi</taxon>
        <taxon>Dikarya</taxon>
        <taxon>Ascomycota</taxon>
        <taxon>Pezizomycotina</taxon>
        <taxon>Lecanoromycetes</taxon>
        <taxon>OSLEUM clade</taxon>
        <taxon>Lecanoromycetidae</taxon>
        <taxon>Lecanorales</taxon>
        <taxon>Lecanorineae</taxon>
        <taxon>Parmeliaceae</taxon>
        <taxon>Alectoria</taxon>
    </lineage>
</organism>
<dbReference type="EMBL" id="CAJPDR010000195">
    <property type="protein sequence ID" value="CAF9924842.1"/>
    <property type="molecule type" value="Genomic_DNA"/>
</dbReference>
<comment type="caution">
    <text evidence="1">The sequence shown here is derived from an EMBL/GenBank/DDBJ whole genome shotgun (WGS) entry which is preliminary data.</text>
</comment>
<protein>
    <recommendedName>
        <fullName evidence="3">BTB domain-containing protein</fullName>
    </recommendedName>
</protein>
<keyword evidence="2" id="KW-1185">Reference proteome</keyword>
<proteinExistence type="predicted"/>
<sequence>MNDSPDAVTENPSTTIYLDSSGDLKLLVKDTGQQWKTLVVSSNAMCLASPVWRAMLDPKGHFREATEQEVRFPEDDLDALLIVLRIAHLKFRQLPESVTFKGLVDLAVLCDKYDTVAVVRKWLPQRLAPWHKHHLSPGFEEWLSVAWTFGDFATFPILTTSLVVSCDIDGAGRLCHLGKPLSISTVPNIIARKVFITALLELCDKLVDRYRAKTSVCRYVQVRGRESTHDEVEAGREWDTITYGSLIRGLETMGICPSAVISSDIRTSATDMMGQLWSIRCYALRETQGSKFNHSKCGFVAEIQKEVRRIKDHAADDAIIDESHRKHIEEQAEKYVISYSDACLKALSADNFAFLKELIINSR</sequence>